<keyword evidence="2" id="KW-1185">Reference proteome</keyword>
<dbReference type="Proteomes" id="UP000601990">
    <property type="component" value="Unassembled WGS sequence"/>
</dbReference>
<name>A0ABX1N726_9RHOO</name>
<proteinExistence type="predicted"/>
<dbReference type="Gene3D" id="3.30.160.100">
    <property type="entry name" value="Ribosome hibernation promotion factor-like"/>
    <property type="match status" value="1"/>
</dbReference>
<dbReference type="EMBL" id="WTVH01000045">
    <property type="protein sequence ID" value="NMF95070.1"/>
    <property type="molecule type" value="Genomic_DNA"/>
</dbReference>
<dbReference type="SUPFAM" id="SSF69754">
    <property type="entry name" value="Ribosome binding protein Y (YfiA homologue)"/>
    <property type="match status" value="1"/>
</dbReference>
<comment type="caution">
    <text evidence="1">The sequence shown here is derived from an EMBL/GenBank/DDBJ whole genome shotgun (WGS) entry which is preliminary data.</text>
</comment>
<accession>A0ABX1N726</accession>
<protein>
    <submittedName>
        <fullName evidence="1">HPF/RaiA family ribosome-associated protein</fullName>
    </submittedName>
</protein>
<evidence type="ECO:0000313" key="1">
    <source>
        <dbReference type="EMBL" id="NMF95070.1"/>
    </source>
</evidence>
<reference evidence="1" key="1">
    <citation type="submission" date="2019-12" db="EMBL/GenBank/DDBJ databases">
        <title>Comparative genomics gives insights into the taxonomy of the Azoarcus-Aromatoleum group and reveals separate origins of nif in the plant-associated Azoarcus and non-plant-associated Aromatoleum sub-groups.</title>
        <authorList>
            <person name="Lafos M."/>
            <person name="Maluk M."/>
            <person name="Batista M."/>
            <person name="Junghare M."/>
            <person name="Carmona M."/>
            <person name="Faoro H."/>
            <person name="Cruz L.M."/>
            <person name="Battistoni F."/>
            <person name="De Souza E."/>
            <person name="Pedrosa F."/>
            <person name="Chen W.-M."/>
            <person name="Poole P.S."/>
            <person name="Dixon R.A."/>
            <person name="James E.K."/>
        </authorList>
    </citation>
    <scope>NUCLEOTIDE SEQUENCE</scope>
    <source>
        <strain evidence="1">U120</strain>
    </source>
</reference>
<evidence type="ECO:0000313" key="2">
    <source>
        <dbReference type="Proteomes" id="UP000601990"/>
    </source>
</evidence>
<dbReference type="InterPro" id="IPR036567">
    <property type="entry name" value="RHF-like"/>
</dbReference>
<gene>
    <name evidence="1" type="ORF">GO608_17295</name>
</gene>
<sequence>MRIDLQCSGLEAPSGLRDYVARRMRFAIGRFRDQIQWARIKVADVNGPRGGADKRCVVQLRLRNCPDVIFSVTGTDARPVVDLAAERVSQVLVRRLARLRQFSREAASVPDPVMAGT</sequence>
<organism evidence="1 2">
    <name type="scientific">Aromatoleum buckelii</name>
    <dbReference type="NCBI Taxonomy" id="200254"/>
    <lineage>
        <taxon>Bacteria</taxon>
        <taxon>Pseudomonadati</taxon>
        <taxon>Pseudomonadota</taxon>
        <taxon>Betaproteobacteria</taxon>
        <taxon>Rhodocyclales</taxon>
        <taxon>Rhodocyclaceae</taxon>
        <taxon>Aromatoleum</taxon>
    </lineage>
</organism>